<feature type="compositionally biased region" description="Pro residues" evidence="8">
    <location>
        <begin position="466"/>
        <end position="478"/>
    </location>
</feature>
<feature type="compositionally biased region" description="Polar residues" evidence="8">
    <location>
        <begin position="382"/>
        <end position="392"/>
    </location>
</feature>
<dbReference type="GO" id="GO:0009739">
    <property type="term" value="P:response to gibberellin"/>
    <property type="evidence" value="ECO:0007669"/>
    <property type="project" value="UniProtKB-ARBA"/>
</dbReference>
<dbReference type="PROSITE" id="PS51293">
    <property type="entry name" value="SANT"/>
    <property type="match status" value="1"/>
</dbReference>
<feature type="compositionally biased region" description="Polar residues" evidence="8">
    <location>
        <begin position="399"/>
        <end position="410"/>
    </location>
</feature>
<keyword evidence="9" id="KW-0732">Signal</keyword>
<evidence type="ECO:0000256" key="6">
    <source>
        <dbReference type="ARBA" id="ARBA00068153"/>
    </source>
</evidence>
<dbReference type="InterPro" id="IPR009057">
    <property type="entry name" value="Homeodomain-like_sf"/>
</dbReference>
<dbReference type="CDD" id="cd00167">
    <property type="entry name" value="SANT"/>
    <property type="match status" value="2"/>
</dbReference>
<dbReference type="GO" id="GO:0003677">
    <property type="term" value="F:DNA binding"/>
    <property type="evidence" value="ECO:0007669"/>
    <property type="project" value="UniProtKB-KW"/>
</dbReference>
<name>A0A8J5GR71_ZINOF</name>
<organism evidence="13 14">
    <name type="scientific">Zingiber officinale</name>
    <name type="common">Ginger</name>
    <name type="synonym">Amomum zingiber</name>
    <dbReference type="NCBI Taxonomy" id="94328"/>
    <lineage>
        <taxon>Eukaryota</taxon>
        <taxon>Viridiplantae</taxon>
        <taxon>Streptophyta</taxon>
        <taxon>Embryophyta</taxon>
        <taxon>Tracheophyta</taxon>
        <taxon>Spermatophyta</taxon>
        <taxon>Magnoliopsida</taxon>
        <taxon>Liliopsida</taxon>
        <taxon>Zingiberales</taxon>
        <taxon>Zingiberaceae</taxon>
        <taxon>Zingiber</taxon>
    </lineage>
</organism>
<evidence type="ECO:0000259" key="10">
    <source>
        <dbReference type="PROSITE" id="PS50090"/>
    </source>
</evidence>
<accession>A0A8J5GR71</accession>
<sequence>MRHSTLDEAHVVLLLSWLILAETEALVFKRGKCGSIGDCNIYVAYKVFMPCAELVTWSTDGALGQMKEKEDSDTKLWALHAAGKKCCCVLEWIGKAFSVEFPYLQAMEQPPHKMITLTLWKKQSMAINAHFCLLCSSVVSFRSASALYLPYSRGLLLREPGNLEKARYSDVSNRPSSLFRFVFLIFQLPRSRMEILTPRYSCCNWFVTEKRKGSKGTGTWTQDENKRFEDALARFDKETPDRWVMVAASVPGKTPWEVENHYLDLVDDVRQIESGRIPCPGYDRSFSLEWEGNHGFEGLKHAHRIGGKRRTSHQERKKGVPWTEAEHKLFLLGLKEHGKGDWRNISRNFVITRTPAQVASHAQKYFIRLNSRGKDKRRSSIHDITTVNLSNNRPPPISQPSTLNTEPTTASAPSWIIDSYQHAMAEKPSRHQRRQSQTIFSLPSLEAPPPPEPGDAKTELKHGHPSPDPAAPPPPSPMVSPQLKEAALSNKHKH</sequence>
<dbReference type="Proteomes" id="UP000734854">
    <property type="component" value="Unassembled WGS sequence"/>
</dbReference>
<evidence type="ECO:0000256" key="9">
    <source>
        <dbReference type="SAM" id="SignalP"/>
    </source>
</evidence>
<feature type="domain" description="HTH myb-type" evidence="12">
    <location>
        <begin position="314"/>
        <end position="370"/>
    </location>
</feature>
<dbReference type="InterPro" id="IPR017884">
    <property type="entry name" value="SANT_dom"/>
</dbReference>
<keyword evidence="4" id="KW-0804">Transcription</keyword>
<dbReference type="PROSITE" id="PS50090">
    <property type="entry name" value="MYB_LIKE"/>
    <property type="match status" value="2"/>
</dbReference>
<gene>
    <name evidence="13" type="ORF">ZIOFF_036906</name>
</gene>
<dbReference type="NCBIfam" id="TIGR01557">
    <property type="entry name" value="myb_SHAQKYF"/>
    <property type="match status" value="1"/>
</dbReference>
<dbReference type="InterPro" id="IPR001005">
    <property type="entry name" value="SANT/Myb"/>
</dbReference>
<keyword evidence="2" id="KW-0805">Transcription regulation</keyword>
<feature type="domain" description="SANT" evidence="11">
    <location>
        <begin position="322"/>
        <end position="370"/>
    </location>
</feature>
<feature type="chain" id="PRO_5035188941" description="Transcription factor MYBS1" evidence="9">
    <location>
        <begin position="26"/>
        <end position="494"/>
    </location>
</feature>
<reference evidence="13 14" key="1">
    <citation type="submission" date="2020-08" db="EMBL/GenBank/DDBJ databases">
        <title>Plant Genome Project.</title>
        <authorList>
            <person name="Zhang R.-G."/>
        </authorList>
    </citation>
    <scope>NUCLEOTIDE SEQUENCE [LARGE SCALE GENOMIC DNA]</scope>
    <source>
        <tissue evidence="13">Rhizome</tissue>
    </source>
</reference>
<dbReference type="PROSITE" id="PS51294">
    <property type="entry name" value="HTH_MYB"/>
    <property type="match status" value="1"/>
</dbReference>
<keyword evidence="14" id="KW-1185">Reference proteome</keyword>
<dbReference type="InterPro" id="IPR017930">
    <property type="entry name" value="Myb_dom"/>
</dbReference>
<evidence type="ECO:0000256" key="3">
    <source>
        <dbReference type="ARBA" id="ARBA00023125"/>
    </source>
</evidence>
<evidence type="ECO:0000256" key="2">
    <source>
        <dbReference type="ARBA" id="ARBA00023015"/>
    </source>
</evidence>
<evidence type="ECO:0000313" key="13">
    <source>
        <dbReference type="EMBL" id="KAG6504572.1"/>
    </source>
</evidence>
<proteinExistence type="predicted"/>
<dbReference type="PANTHER" id="PTHR44042">
    <property type="entry name" value="DUPLICATED HOMEODOMAIN-LIKE SUPERFAMILY PROTEIN-RELATED"/>
    <property type="match status" value="1"/>
</dbReference>
<protein>
    <recommendedName>
        <fullName evidence="6">Transcription factor MYBS1</fullName>
    </recommendedName>
    <alternativeName>
        <fullName evidence="7">Myb-related protein S1</fullName>
    </alternativeName>
</protein>
<feature type="region of interest" description="Disordered" evidence="8">
    <location>
        <begin position="424"/>
        <end position="494"/>
    </location>
</feature>
<dbReference type="SMART" id="SM00717">
    <property type="entry name" value="SANT"/>
    <property type="match status" value="2"/>
</dbReference>
<dbReference type="SUPFAM" id="SSF46689">
    <property type="entry name" value="Homeodomain-like"/>
    <property type="match status" value="2"/>
</dbReference>
<evidence type="ECO:0000259" key="11">
    <source>
        <dbReference type="PROSITE" id="PS51293"/>
    </source>
</evidence>
<dbReference type="GO" id="GO:0005634">
    <property type="term" value="C:nucleus"/>
    <property type="evidence" value="ECO:0007669"/>
    <property type="project" value="UniProtKB-SubCell"/>
</dbReference>
<feature type="region of interest" description="Disordered" evidence="8">
    <location>
        <begin position="370"/>
        <end position="410"/>
    </location>
</feature>
<feature type="signal peptide" evidence="9">
    <location>
        <begin position="1"/>
        <end position="25"/>
    </location>
</feature>
<dbReference type="EMBL" id="JACMSC010000010">
    <property type="protein sequence ID" value="KAG6504572.1"/>
    <property type="molecule type" value="Genomic_DNA"/>
</dbReference>
<dbReference type="Gene3D" id="1.10.10.60">
    <property type="entry name" value="Homeodomain-like"/>
    <property type="match status" value="2"/>
</dbReference>
<keyword evidence="3" id="KW-0238">DNA-binding</keyword>
<evidence type="ECO:0000256" key="1">
    <source>
        <dbReference type="ARBA" id="ARBA00004123"/>
    </source>
</evidence>
<feature type="domain" description="Myb-like" evidence="10">
    <location>
        <begin position="314"/>
        <end position="366"/>
    </location>
</feature>
<evidence type="ECO:0000259" key="12">
    <source>
        <dbReference type="PROSITE" id="PS51294"/>
    </source>
</evidence>
<dbReference type="FunFam" id="1.10.10.60:FF:000009">
    <property type="entry name" value="transcription factor MYB1R1"/>
    <property type="match status" value="1"/>
</dbReference>
<evidence type="ECO:0000256" key="7">
    <source>
        <dbReference type="ARBA" id="ARBA00076145"/>
    </source>
</evidence>
<comment type="caution">
    <text evidence="13">The sequence shown here is derived from an EMBL/GenBank/DDBJ whole genome shotgun (WGS) entry which is preliminary data.</text>
</comment>
<dbReference type="FunFam" id="1.10.10.60:FF:000154">
    <property type="entry name" value="Transcription factor SRM1"/>
    <property type="match status" value="1"/>
</dbReference>
<comment type="subcellular location">
    <subcellularLocation>
        <location evidence="1">Nucleus</location>
    </subcellularLocation>
</comment>
<dbReference type="AlphaFoldDB" id="A0A8J5GR71"/>
<dbReference type="GO" id="GO:0009744">
    <property type="term" value="P:response to sucrose"/>
    <property type="evidence" value="ECO:0007669"/>
    <property type="project" value="UniProtKB-ARBA"/>
</dbReference>
<dbReference type="PANTHER" id="PTHR44042:SF41">
    <property type="entry name" value="DUPLICATED HOMEODOMAIN-LIKE SUPERFAMILY PROTEIN-RELATED"/>
    <property type="match status" value="1"/>
</dbReference>
<evidence type="ECO:0000313" key="14">
    <source>
        <dbReference type="Proteomes" id="UP000734854"/>
    </source>
</evidence>
<evidence type="ECO:0000256" key="4">
    <source>
        <dbReference type="ARBA" id="ARBA00023163"/>
    </source>
</evidence>
<dbReference type="Pfam" id="PF00249">
    <property type="entry name" value="Myb_DNA-binding"/>
    <property type="match status" value="1"/>
</dbReference>
<evidence type="ECO:0000256" key="8">
    <source>
        <dbReference type="SAM" id="MobiDB-lite"/>
    </source>
</evidence>
<dbReference type="InterPro" id="IPR006447">
    <property type="entry name" value="Myb_dom_plants"/>
</dbReference>
<keyword evidence="5" id="KW-0539">Nucleus</keyword>
<evidence type="ECO:0000256" key="5">
    <source>
        <dbReference type="ARBA" id="ARBA00023242"/>
    </source>
</evidence>
<feature type="domain" description="Myb-like" evidence="10">
    <location>
        <begin position="212"/>
        <end position="266"/>
    </location>
</feature>